<dbReference type="Proteomes" id="UP000284205">
    <property type="component" value="Unassembled WGS sequence"/>
</dbReference>
<sequence length="786" mass="91711">MAQKNYEKLLTELMKKIPQNRLVKHLFLNYTIGKGGNEFLVINKICKRIFGKPANREEDKADTADSSTFDPVYDRNSCFIDEEKDINIDWEAVFNPELINEDFRIAKISFENFRKFPGKGDNQYPYGVSFKYSPEDENPCSAIILGVNGVGKSSVYQGIEYIYRKEIGEARLRDYGKREDTEAGKFKRYMSNWTCNDVNVKMWVNGSQKEFTNEIPLQAEQGVLSNCLKYGFFISEYEVIRLGQMKIEHGGHDSLRMQIANALDMGELNWLNRLVYKLAIYQSNIKVEENISSEEIDAKRDTIKRNNEFFTHIDFLMNLKPGEQSLKNFLYNLPEVLTMPDVNKTIEHANKIIHLASIISEFTLSTGKKNISDTTPIGVNSERKIITQLDNLVRALNNIHELREKIDAEIKYIKDSLPLQNLRFKDEYIHNILKQIDDDFYNVIDHIQKDKDNAVPITISGLNALKNNCREILSFITMELIPTLPKWEKERNELIGALQLSKIIETYNTYSSKELINRVKENDQLAKEIHALELAQKEYQDRISQYNLIQCIKQDAYQIYKIINKKISSKLQEEVSRINRDIIQNIMSHFLSEDEELIWTWDNMLVKEENGKYTPATDSKENKYLACMIQDKTSGSTISVKKHFNTFRFHLFNTILNMAFSFAVMEKLKVKLPIMLDDIFYASDFHNRRNIKHFVKAILTAYKSIFENGKDNSEQPDKIGSKLQLVIFTHDELVFKSITDEIKEFHKNDYRKYFMFHSLLPHKEAAPDSNFEISNLVFNLNERNDE</sequence>
<reference evidence="1 2" key="1">
    <citation type="submission" date="2018-08" db="EMBL/GenBank/DDBJ databases">
        <title>A genome reference for cultivated species of the human gut microbiota.</title>
        <authorList>
            <person name="Zou Y."/>
            <person name="Xue W."/>
            <person name="Luo G."/>
        </authorList>
    </citation>
    <scope>NUCLEOTIDE SEQUENCE [LARGE SCALE GENOMIC DNA]</scope>
    <source>
        <strain evidence="1 2">AF24-29LB</strain>
    </source>
</reference>
<organism evidence="1 2">
    <name type="scientific">Bacteroides caccae</name>
    <dbReference type="NCBI Taxonomy" id="47678"/>
    <lineage>
        <taxon>Bacteria</taxon>
        <taxon>Pseudomonadati</taxon>
        <taxon>Bacteroidota</taxon>
        <taxon>Bacteroidia</taxon>
        <taxon>Bacteroidales</taxon>
        <taxon>Bacteroidaceae</taxon>
        <taxon>Bacteroides</taxon>
    </lineage>
</organism>
<proteinExistence type="predicted"/>
<dbReference type="RefSeq" id="WP_122139153.1">
    <property type="nucleotide sequence ID" value="NZ_JAQCWB010000005.1"/>
</dbReference>
<name>A0A412FWN5_9BACE</name>
<evidence type="ECO:0000313" key="2">
    <source>
        <dbReference type="Proteomes" id="UP000284205"/>
    </source>
</evidence>
<dbReference type="EMBL" id="QRUO01000005">
    <property type="protein sequence ID" value="RGR72578.1"/>
    <property type="molecule type" value="Genomic_DNA"/>
</dbReference>
<protein>
    <submittedName>
        <fullName evidence="1">Uncharacterized protein</fullName>
    </submittedName>
</protein>
<accession>A0A412FWN5</accession>
<gene>
    <name evidence="1" type="ORF">DWY26_07695</name>
</gene>
<evidence type="ECO:0000313" key="1">
    <source>
        <dbReference type="EMBL" id="RGR72578.1"/>
    </source>
</evidence>
<comment type="caution">
    <text evidence="1">The sequence shown here is derived from an EMBL/GenBank/DDBJ whole genome shotgun (WGS) entry which is preliminary data.</text>
</comment>
<dbReference type="AlphaFoldDB" id="A0A412FWN5"/>